<protein>
    <submittedName>
        <fullName evidence="2">Uncharacterized protein</fullName>
    </submittedName>
</protein>
<proteinExistence type="predicted"/>
<sequence length="241" mass="25756">MAESVPVRCPACGRERGYTAPTFPCACGNPLAAAVLPGGQPVQVLHRSWDDSWVRLRCPECGRSDQWPQPEFDCVCGALVRLPVAGGAAEPGRATAPAPHEGAPEPAGQVPPPPTRRPPFRPVTIRTARDALSAAAHYLKWLGFGNVRLAGDRTASGIDLRGDDLVAQVDPTTLPTPLRDVECLWLNCLNEDATGAFFSLAGYAHDARLRADQLAVPLFVLDLTGTPQPVNEAADRLARRC</sequence>
<keyword evidence="3" id="KW-1185">Reference proteome</keyword>
<dbReference type="RefSeq" id="WP_202236876.1">
    <property type="nucleotide sequence ID" value="NZ_AP018365.1"/>
</dbReference>
<feature type="compositionally biased region" description="Pro residues" evidence="1">
    <location>
        <begin position="109"/>
        <end position="121"/>
    </location>
</feature>
<evidence type="ECO:0000313" key="3">
    <source>
        <dbReference type="Proteomes" id="UP000595703"/>
    </source>
</evidence>
<reference evidence="2 3" key="3">
    <citation type="journal article" date="2011" name="Nat. Chem. Biol.">
        <title>Reveromycin A biosynthesis uses RevG and RevJ for stereospecific spiroacetal formation.</title>
        <authorList>
            <person name="Takahashi S."/>
            <person name="Toyoda A."/>
            <person name="Sekiyama Y."/>
            <person name="Takagi H."/>
            <person name="Nogawa T."/>
            <person name="Uramoto M."/>
            <person name="Suzuki R."/>
            <person name="Koshino H."/>
            <person name="Kumano T."/>
            <person name="Panthee S."/>
            <person name="Dairi T."/>
            <person name="Ishikawa J."/>
            <person name="Ikeda H."/>
            <person name="Sakaki Y."/>
            <person name="Osada H."/>
        </authorList>
    </citation>
    <scope>NUCLEOTIDE SEQUENCE [LARGE SCALE GENOMIC DNA]</scope>
    <source>
        <strain evidence="2 3">SN-593</strain>
    </source>
</reference>
<feature type="compositionally biased region" description="Low complexity" evidence="1">
    <location>
        <begin position="96"/>
        <end position="108"/>
    </location>
</feature>
<dbReference type="Proteomes" id="UP000595703">
    <property type="component" value="Chromosome"/>
</dbReference>
<dbReference type="AlphaFoldDB" id="A0A7U3VRJ1"/>
<dbReference type="KEGG" id="arev:RVR_8113"/>
<reference evidence="2 3" key="2">
    <citation type="journal article" date="2011" name="J. Antibiot.">
        <title>Furaquinocins I and J: novel polyketide isoprenoid hybrid compounds from Streptomyces reveromyceticus SN-593.</title>
        <authorList>
            <person name="Panthee S."/>
            <person name="Takahashi S."/>
            <person name="Takagi H."/>
            <person name="Nogawa T."/>
            <person name="Oowada E."/>
            <person name="Uramoto M."/>
            <person name="Osada H."/>
        </authorList>
    </citation>
    <scope>NUCLEOTIDE SEQUENCE [LARGE SCALE GENOMIC DNA]</scope>
    <source>
        <strain evidence="2 3">SN-593</strain>
    </source>
</reference>
<evidence type="ECO:0000256" key="1">
    <source>
        <dbReference type="SAM" id="MobiDB-lite"/>
    </source>
</evidence>
<reference evidence="2 3" key="1">
    <citation type="journal article" date="2010" name="J. Bacteriol.">
        <title>Biochemical characterization of a novel indole prenyltransferase from Streptomyces sp. SN-593.</title>
        <authorList>
            <person name="Takahashi S."/>
            <person name="Takagi H."/>
            <person name="Toyoda A."/>
            <person name="Uramoto M."/>
            <person name="Nogawa T."/>
            <person name="Ueki M."/>
            <person name="Sakaki Y."/>
            <person name="Osada H."/>
        </authorList>
    </citation>
    <scope>NUCLEOTIDE SEQUENCE [LARGE SCALE GENOMIC DNA]</scope>
    <source>
        <strain evidence="2 3">SN-593</strain>
    </source>
</reference>
<reference evidence="2 3" key="4">
    <citation type="journal article" date="2020" name="Sci. Rep.">
        <title>beta-carboline chemical signals induce reveromycin production through a LuxR family regulator in Streptomyces sp. SN-593.</title>
        <authorList>
            <person name="Panthee S."/>
            <person name="Kito N."/>
            <person name="Hayashi T."/>
            <person name="Shimizu T."/>
            <person name="Ishikawa J."/>
            <person name="Hamamoto H."/>
            <person name="Osada H."/>
            <person name="Takahashi S."/>
        </authorList>
    </citation>
    <scope>NUCLEOTIDE SEQUENCE [LARGE SCALE GENOMIC DNA]</scope>
    <source>
        <strain evidence="2 3">SN-593</strain>
    </source>
</reference>
<evidence type="ECO:0000313" key="2">
    <source>
        <dbReference type="EMBL" id="BBB00911.1"/>
    </source>
</evidence>
<accession>A0A7U3VRJ1</accession>
<dbReference type="EMBL" id="AP018365">
    <property type="protein sequence ID" value="BBB00911.1"/>
    <property type="molecule type" value="Genomic_DNA"/>
</dbReference>
<feature type="region of interest" description="Disordered" evidence="1">
    <location>
        <begin position="89"/>
        <end position="121"/>
    </location>
</feature>
<gene>
    <name evidence="2" type="ORF">RVR_8113</name>
</gene>
<name>A0A7U3VRJ1_9ACTN</name>
<organism evidence="2 3">
    <name type="scientific">Actinacidiphila reveromycinica</name>
    <dbReference type="NCBI Taxonomy" id="659352"/>
    <lineage>
        <taxon>Bacteria</taxon>
        <taxon>Bacillati</taxon>
        <taxon>Actinomycetota</taxon>
        <taxon>Actinomycetes</taxon>
        <taxon>Kitasatosporales</taxon>
        <taxon>Streptomycetaceae</taxon>
        <taxon>Actinacidiphila</taxon>
    </lineage>
</organism>